<keyword evidence="2" id="KW-0597">Phosphoprotein</keyword>
<gene>
    <name evidence="10" type="ORF">BB559_007258</name>
</gene>
<keyword evidence="4 8" id="KW-1133">Transmembrane helix</keyword>
<feature type="region of interest" description="Disordered" evidence="7">
    <location>
        <begin position="177"/>
        <end position="372"/>
    </location>
</feature>
<feature type="compositionally biased region" description="Acidic residues" evidence="7">
    <location>
        <begin position="1298"/>
        <end position="1313"/>
    </location>
</feature>
<feature type="transmembrane region" description="Helical" evidence="8">
    <location>
        <begin position="663"/>
        <end position="681"/>
    </location>
</feature>
<comment type="caution">
    <text evidence="10">The sequence shown here is derived from an EMBL/GenBank/DDBJ whole genome shotgun (WGS) entry which is preliminary data.</text>
</comment>
<feature type="compositionally biased region" description="Low complexity" evidence="7">
    <location>
        <begin position="342"/>
        <end position="353"/>
    </location>
</feature>
<evidence type="ECO:0000256" key="4">
    <source>
        <dbReference type="ARBA" id="ARBA00022989"/>
    </source>
</evidence>
<dbReference type="InterPro" id="IPR041885">
    <property type="entry name" value="MAN1_winged_helix_dom"/>
</dbReference>
<feature type="region of interest" description="Disordered" evidence="7">
    <location>
        <begin position="598"/>
        <end position="621"/>
    </location>
</feature>
<feature type="compositionally biased region" description="Basic and acidic residues" evidence="7">
    <location>
        <begin position="101"/>
        <end position="137"/>
    </location>
</feature>
<proteinExistence type="predicted"/>
<feature type="compositionally biased region" description="Basic residues" evidence="7">
    <location>
        <begin position="195"/>
        <end position="206"/>
    </location>
</feature>
<dbReference type="Gene3D" id="1.10.10.1180">
    <property type="entry name" value="MAN1, winged-helix domain"/>
    <property type="match status" value="1"/>
</dbReference>
<dbReference type="PANTHER" id="PTHR47808:SF2">
    <property type="entry name" value="LEM DOMAIN-CONTAINING PROTEIN 2"/>
    <property type="match status" value="1"/>
</dbReference>
<evidence type="ECO:0000256" key="7">
    <source>
        <dbReference type="SAM" id="MobiDB-lite"/>
    </source>
</evidence>
<keyword evidence="11" id="KW-1185">Reference proteome</keyword>
<dbReference type="GO" id="GO:0003682">
    <property type="term" value="F:chromatin binding"/>
    <property type="evidence" value="ECO:0007669"/>
    <property type="project" value="InterPro"/>
</dbReference>
<dbReference type="STRING" id="61424.A0A2T9XY70"/>
<dbReference type="PANTHER" id="PTHR47808">
    <property type="entry name" value="INNER NUCLEAR MEMBRANE PROTEIN HEH2-RELATED"/>
    <property type="match status" value="1"/>
</dbReference>
<dbReference type="Proteomes" id="UP000245699">
    <property type="component" value="Unassembled WGS sequence"/>
</dbReference>
<evidence type="ECO:0000256" key="2">
    <source>
        <dbReference type="ARBA" id="ARBA00022553"/>
    </source>
</evidence>
<feature type="compositionally biased region" description="Polar residues" evidence="7">
    <location>
        <begin position="177"/>
        <end position="190"/>
    </location>
</feature>
<feature type="transmembrane region" description="Helical" evidence="8">
    <location>
        <begin position="1056"/>
        <end position="1077"/>
    </location>
</feature>
<feature type="compositionally biased region" description="Polar residues" evidence="7">
    <location>
        <begin position="276"/>
        <end position="285"/>
    </location>
</feature>
<dbReference type="GO" id="GO:0005637">
    <property type="term" value="C:nuclear inner membrane"/>
    <property type="evidence" value="ECO:0007669"/>
    <property type="project" value="UniProtKB-SubCell"/>
</dbReference>
<feature type="compositionally biased region" description="Polar residues" evidence="7">
    <location>
        <begin position="598"/>
        <end position="608"/>
    </location>
</feature>
<evidence type="ECO:0000256" key="8">
    <source>
        <dbReference type="SAM" id="Phobius"/>
    </source>
</evidence>
<keyword evidence="5 8" id="KW-0472">Membrane</keyword>
<feature type="domain" description="Man1/Src1-like C-terminal" evidence="9">
    <location>
        <begin position="814"/>
        <end position="910"/>
    </location>
</feature>
<dbReference type="InterPro" id="IPR044780">
    <property type="entry name" value="Heh2/Src1"/>
</dbReference>
<evidence type="ECO:0000256" key="6">
    <source>
        <dbReference type="ARBA" id="ARBA00023242"/>
    </source>
</evidence>
<comment type="subcellular location">
    <subcellularLocation>
        <location evidence="1">Nucleus inner membrane</location>
    </subcellularLocation>
</comment>
<feature type="domain" description="Man1/Src1-like C-terminal" evidence="9">
    <location>
        <begin position="930"/>
        <end position="1138"/>
    </location>
</feature>
<dbReference type="CDD" id="cd12935">
    <property type="entry name" value="LEM_like"/>
    <property type="match status" value="1"/>
</dbReference>
<feature type="region of interest" description="Disordered" evidence="7">
    <location>
        <begin position="884"/>
        <end position="905"/>
    </location>
</feature>
<name>A0A2T9XY70_9FUNG</name>
<dbReference type="EMBL" id="MBFT01001175">
    <property type="protein sequence ID" value="PVU85005.1"/>
    <property type="molecule type" value="Genomic_DNA"/>
</dbReference>
<dbReference type="Pfam" id="PF09402">
    <property type="entry name" value="MSC"/>
    <property type="match status" value="3"/>
</dbReference>
<accession>A0A2T9XY70</accession>
<protein>
    <recommendedName>
        <fullName evidence="9">Man1/Src1-like C-terminal domain-containing protein</fullName>
    </recommendedName>
</protein>
<evidence type="ECO:0000259" key="9">
    <source>
        <dbReference type="Pfam" id="PF09402"/>
    </source>
</evidence>
<keyword evidence="3 8" id="KW-0812">Transmembrane</keyword>
<dbReference type="OrthoDB" id="2503928at2759"/>
<evidence type="ECO:0000313" key="11">
    <source>
        <dbReference type="Proteomes" id="UP000245699"/>
    </source>
</evidence>
<sequence>MDDLNLDEIKKLRIIDLKSALDKAGIPYPRNPKKNELVDLYSSHLLNSNEKPKSINKTQNETQKKDLDILATAKETNQDLASKQKTQLQMIDTNNNLKNRDTTIKVESSRLIRKRKAEDSDSDRNSSDTPKDSKYNGKETNISISQDSRIKHDQTSANNIQAIKGDTNENEKTIKKQSFFSEDNPFQSGPDSVKKPIKKKKKKSKSSTKNIPSQQPSLKNSPEMKDISNIQRFEKIQIKPEKVPSNILSETKSPDKSKNSKDRITPHEHEPHIKTKQITDNQQLHSFHKSIRKEDIPDPKALLDNTNPFDSKDLSKDLKLKRKLEETSEIPKKNRRLDKIKQQSSTTQNSDTQTHQDLPSPSVSKRKASSLEKRHSLNVFETAFKTPPKHRKSTIIPNYSQSFLNSQMRIDRLYNSPTVSELIEYYETTGNTEALKRLYEQRDIINRRKAAASARIQSRFITHPTTEKKSSSARRNTTFDHLEFIDDAVENQEFQNNDTIDGYDSKTDLNDNNQYKLDLSKNRDLNYSNGFNDKKYPSKTRSDMIDNEIEGMLSNGTDRKSLLLQNKYENHNPENMERNTSKIEKRLFRKTKGRQNTFETKQNDYSTGKQDKSKFKGNRFGSDGSRIKETDNISDSVYTKAYKETEKIQKYLENIFVSKKSSIYKMLFLLFGIYLVFLVICQQLRFKNGFVQTRHGKSIQATSFSQLPEVSDDFTEKVKKYLNFSFEKLVSEPKGLLCPKHATCNMYMPVPYKCFLGNSNLSNKQKVCISPEKYSLFGNWRNKENNLNHKESGNYGYTYDETYNFQKQSDGDVVMECDSGYIIANNRFSTRLYPLQPTCVADLDMIIKVHKIVNQATKVLQVHRGNVECSESIFTQVKRVLDEKQSKKTEKQKSNRQEKSTDRNLEKFDDKTNRKILVSMNDIDFELNSQIAAKIKKFGLSNDKLKKLVFKNLKMHESEFDRLFDLAIYKIAEEYYNDVSISRLEYVDVTKKGSVQTKLDDDGSSHTFDEPENEHKSYASYEVDTNPGTLWLVSKNPVYPLGCRIKLFIIVLIREYLRLLLIMFFVFVGFHTIRMYIKRHFEEKVLANKLVNITLEKLEFAAYQVKISGTESSELAQIPSTQLRDLLLFSEEFNFDEKSEQEKKEISNKKSLDSTKDIVENGENLGNFVGENQGGFSWRSVIRIILSVVSFIGSVWKMILRIFGGSKKNYYDIKTRQRIWQKVVVIVEKNTNIRSKTTIVRGQPMRTWEWVGPLINHQSYSQNIDLLLSPSQKSQYQQYTNSPFNLYSPRKQQNNIENDEPEIINQQNDDETGGFDMETNLNRDGIEEPEQTVGDDNDE</sequence>
<feature type="compositionally biased region" description="Basic and acidic residues" evidence="7">
    <location>
        <begin position="222"/>
        <end position="242"/>
    </location>
</feature>
<reference evidence="10 11" key="1">
    <citation type="journal article" date="2018" name="MBio">
        <title>Comparative Genomics Reveals the Core Gene Toolbox for the Fungus-Insect Symbiosis.</title>
        <authorList>
            <person name="Wang Y."/>
            <person name="Stata M."/>
            <person name="Wang W."/>
            <person name="Stajich J.E."/>
            <person name="White M.M."/>
            <person name="Moncalvo J.M."/>
        </authorList>
    </citation>
    <scope>NUCLEOTIDE SEQUENCE [LARGE SCALE GENOMIC DNA]</scope>
    <source>
        <strain evidence="10 11">AUS-77-4</strain>
    </source>
</reference>
<evidence type="ECO:0000256" key="3">
    <source>
        <dbReference type="ARBA" id="ARBA00022692"/>
    </source>
</evidence>
<feature type="compositionally biased region" description="Basic and acidic residues" evidence="7">
    <location>
        <begin position="252"/>
        <end position="273"/>
    </location>
</feature>
<feature type="compositionally biased region" description="Polar residues" evidence="7">
    <location>
        <begin position="210"/>
        <end position="220"/>
    </location>
</feature>
<feature type="domain" description="Man1/Src1-like C-terminal" evidence="9">
    <location>
        <begin position="1212"/>
        <end position="1253"/>
    </location>
</feature>
<evidence type="ECO:0000256" key="5">
    <source>
        <dbReference type="ARBA" id="ARBA00023136"/>
    </source>
</evidence>
<organism evidence="10 11">
    <name type="scientific">Furculomyces boomerangus</name>
    <dbReference type="NCBI Taxonomy" id="61424"/>
    <lineage>
        <taxon>Eukaryota</taxon>
        <taxon>Fungi</taxon>
        <taxon>Fungi incertae sedis</taxon>
        <taxon>Zoopagomycota</taxon>
        <taxon>Kickxellomycotina</taxon>
        <taxon>Harpellomycetes</taxon>
        <taxon>Harpellales</taxon>
        <taxon>Harpellaceae</taxon>
        <taxon>Furculomyces</taxon>
    </lineage>
</organism>
<evidence type="ECO:0000313" key="10">
    <source>
        <dbReference type="EMBL" id="PVU85005.1"/>
    </source>
</evidence>
<keyword evidence="6" id="KW-0539">Nucleus</keyword>
<feature type="region of interest" description="Disordered" evidence="7">
    <location>
        <begin position="101"/>
        <end position="155"/>
    </location>
</feature>
<feature type="region of interest" description="Disordered" evidence="7">
    <location>
        <begin position="1298"/>
        <end position="1339"/>
    </location>
</feature>
<feature type="compositionally biased region" description="Acidic residues" evidence="7">
    <location>
        <begin position="1327"/>
        <end position="1339"/>
    </location>
</feature>
<dbReference type="GO" id="GO:0005783">
    <property type="term" value="C:endoplasmic reticulum"/>
    <property type="evidence" value="ECO:0007669"/>
    <property type="project" value="TreeGrafter"/>
</dbReference>
<evidence type="ECO:0000256" key="1">
    <source>
        <dbReference type="ARBA" id="ARBA00004540"/>
    </source>
</evidence>
<feature type="compositionally biased region" description="Basic and acidic residues" evidence="7">
    <location>
        <begin position="310"/>
        <end position="341"/>
    </location>
</feature>
<dbReference type="GO" id="GO:0071763">
    <property type="term" value="P:nuclear membrane organization"/>
    <property type="evidence" value="ECO:0007669"/>
    <property type="project" value="TreeGrafter"/>
</dbReference>
<feature type="compositionally biased region" description="Polar residues" evidence="7">
    <location>
        <begin position="138"/>
        <end position="147"/>
    </location>
</feature>
<dbReference type="InterPro" id="IPR018996">
    <property type="entry name" value="Man1/Src1-like_C"/>
</dbReference>
<dbReference type="GO" id="GO:0034399">
    <property type="term" value="C:nuclear periphery"/>
    <property type="evidence" value="ECO:0007669"/>
    <property type="project" value="TreeGrafter"/>
</dbReference>